<organism evidence="3 4">
    <name type="scientific">Candidatus Pullichristensenella stercorigallinarum</name>
    <dbReference type="NCBI Taxonomy" id="2840909"/>
    <lineage>
        <taxon>Bacteria</taxon>
        <taxon>Bacillati</taxon>
        <taxon>Bacillota</taxon>
        <taxon>Clostridia</taxon>
        <taxon>Candidatus Pullichristensenella</taxon>
    </lineage>
</organism>
<dbReference type="AlphaFoldDB" id="A0A9D1CWQ2"/>
<dbReference type="Pfam" id="PF08239">
    <property type="entry name" value="SH3_3"/>
    <property type="match status" value="6"/>
</dbReference>
<dbReference type="Gene3D" id="1.10.101.10">
    <property type="entry name" value="PGBD-like superfamily/PGBD"/>
    <property type="match status" value="2"/>
</dbReference>
<dbReference type="PROSITE" id="PS51781">
    <property type="entry name" value="SH3B"/>
    <property type="match status" value="4"/>
</dbReference>
<gene>
    <name evidence="3" type="ORF">IAA52_07995</name>
</gene>
<evidence type="ECO:0000313" key="3">
    <source>
        <dbReference type="EMBL" id="HIQ83031.1"/>
    </source>
</evidence>
<dbReference type="InterPro" id="IPR036366">
    <property type="entry name" value="PGBDSf"/>
</dbReference>
<feature type="chain" id="PRO_5039564809" evidence="1">
    <location>
        <begin position="34"/>
        <end position="922"/>
    </location>
</feature>
<accession>A0A9D1CWQ2</accession>
<feature type="domain" description="SH3b" evidence="2">
    <location>
        <begin position="251"/>
        <end position="314"/>
    </location>
</feature>
<protein>
    <submittedName>
        <fullName evidence="3">SH3 domain-containing protein</fullName>
    </submittedName>
</protein>
<dbReference type="Pfam" id="PF01471">
    <property type="entry name" value="PG_binding_1"/>
    <property type="match status" value="2"/>
</dbReference>
<comment type="caution">
    <text evidence="3">The sequence shown here is derived from an EMBL/GenBank/DDBJ whole genome shotgun (WGS) entry which is preliminary data.</text>
</comment>
<dbReference type="InterPro" id="IPR036365">
    <property type="entry name" value="PGBD-like_sf"/>
</dbReference>
<dbReference type="SUPFAM" id="SSF47090">
    <property type="entry name" value="PGBD-like"/>
    <property type="match status" value="2"/>
</dbReference>
<dbReference type="SMART" id="SM00287">
    <property type="entry name" value="SH3b"/>
    <property type="match status" value="9"/>
</dbReference>
<dbReference type="InterPro" id="IPR003646">
    <property type="entry name" value="SH3-like_bac-type"/>
</dbReference>
<feature type="domain" description="SH3b" evidence="2">
    <location>
        <begin position="572"/>
        <end position="635"/>
    </location>
</feature>
<dbReference type="Proteomes" id="UP000824260">
    <property type="component" value="Unassembled WGS sequence"/>
</dbReference>
<sequence>MIVASKKTVGKRFFPLLLAMVFVLLSLPESAFAASFSAVVTADTMAVYADSALSRQVGTLAQGEIVAVERYSGGVAYFSYPETGSVGYARTADMEPVSSVSDSVRISVSGARFYREASTSSQYKTLGVGSTVYVLSTNGEWARVARNGLGGYMLVSDLYPSSNSQPEATASPTQGALSGFTSANKDAVVVADTITAYDLPDTGASVVGTLEKGTQVRVTYQNGEWAFFTYQGKSGFTPLCYLLPGLPVTVETTPAIARGQATVYETASTSATRLTTLATGEEVTVIARNNDWACVRTEDNVTGYVALAAVVRKTASAAPTATATPAPTNGFGDSDGVITETIPAVAISNTNVYRSASTSSEIQGVLLTGSEVTVLMRNGTWAYVYRNGKYGFCNLYALQRLDGNNATTEPTSDPLEGYQQANRPGVVVSATSVYAQADTTSEVLGSLSAGESVTVTAHNGEWAYVSRDGSTGFVRLRCLLPDANTIVNTRGGIVTRSSTIYETASTSANVLGTVARGDVLTVLAYSSTWAYVRNERGSEGYMSLSAITPYDEATVSPSPSPSATPSIPIEDGIAATVTTDTLYVYSEASTSSTVLGTLSYGESIVVLDHGDTWALITRDGSSYGYCLLSGITRTSDFENGTPATVTVDSLTVYRSASTSSTALGTLYRGAEVTVLDHNNTWAYITRNGSYGFCLLSGLTPSSQVDDPDDSTVKYVATVVYPQAPFFQSASQDSAYVTVSAGTDVNVYLYDSDTGWGYVGIDNQRGYMLLKHLNKASYSTLSSGSSGGSVLTLQQALEELGYFDGVPAGNYSSLTQTAVSRFQSAVGLSATGTADQTTQRILYGGYAPSSPLLSLTLSNGSTGDNVTRLQTRLYHKGYLSKTSSVDGDYGSTTASAVRLFQSAAGLSATGTADSATLRALYSN</sequence>
<evidence type="ECO:0000259" key="2">
    <source>
        <dbReference type="PROSITE" id="PS51781"/>
    </source>
</evidence>
<evidence type="ECO:0000256" key="1">
    <source>
        <dbReference type="SAM" id="SignalP"/>
    </source>
</evidence>
<feature type="domain" description="SH3b" evidence="2">
    <location>
        <begin position="481"/>
        <end position="551"/>
    </location>
</feature>
<dbReference type="PANTHER" id="PTHR34408">
    <property type="entry name" value="FAMILY PROTEIN, PUTATIVE-RELATED"/>
    <property type="match status" value="1"/>
</dbReference>
<feature type="non-terminal residue" evidence="3">
    <location>
        <position position="922"/>
    </location>
</feature>
<reference evidence="3" key="1">
    <citation type="submission" date="2020-10" db="EMBL/GenBank/DDBJ databases">
        <authorList>
            <person name="Gilroy R."/>
        </authorList>
    </citation>
    <scope>NUCLEOTIDE SEQUENCE</scope>
    <source>
        <strain evidence="3">ChiSjej6B24-2974</strain>
    </source>
</reference>
<dbReference type="PANTHER" id="PTHR34408:SF1">
    <property type="entry name" value="GLYCOSYL HYDROLASE FAMILY 19 DOMAIN-CONTAINING PROTEIN HI_1415"/>
    <property type="match status" value="1"/>
</dbReference>
<evidence type="ECO:0000313" key="4">
    <source>
        <dbReference type="Proteomes" id="UP000824260"/>
    </source>
</evidence>
<reference evidence="3" key="2">
    <citation type="journal article" date="2021" name="PeerJ">
        <title>Extensive microbial diversity within the chicken gut microbiome revealed by metagenomics and culture.</title>
        <authorList>
            <person name="Gilroy R."/>
            <person name="Ravi A."/>
            <person name="Getino M."/>
            <person name="Pursley I."/>
            <person name="Horton D.L."/>
            <person name="Alikhan N.F."/>
            <person name="Baker D."/>
            <person name="Gharbi K."/>
            <person name="Hall N."/>
            <person name="Watson M."/>
            <person name="Adriaenssens E.M."/>
            <person name="Foster-Nyarko E."/>
            <person name="Jarju S."/>
            <person name="Secka A."/>
            <person name="Antonio M."/>
            <person name="Oren A."/>
            <person name="Chaudhuri R.R."/>
            <person name="La Ragione R."/>
            <person name="Hildebrand F."/>
            <person name="Pallen M.J."/>
        </authorList>
    </citation>
    <scope>NUCLEOTIDE SEQUENCE</scope>
    <source>
        <strain evidence="3">ChiSjej6B24-2974</strain>
    </source>
</reference>
<keyword evidence="1" id="KW-0732">Signal</keyword>
<feature type="domain" description="SH3b" evidence="2">
    <location>
        <begin position="640"/>
        <end position="702"/>
    </location>
</feature>
<proteinExistence type="predicted"/>
<dbReference type="EMBL" id="DVFZ01000080">
    <property type="protein sequence ID" value="HIQ83031.1"/>
    <property type="molecule type" value="Genomic_DNA"/>
</dbReference>
<dbReference type="Gene3D" id="2.30.30.40">
    <property type="entry name" value="SH3 Domains"/>
    <property type="match status" value="7"/>
</dbReference>
<dbReference type="InterPro" id="IPR052354">
    <property type="entry name" value="Cell_Wall_Dynamics_Protein"/>
</dbReference>
<dbReference type="InterPro" id="IPR002477">
    <property type="entry name" value="Peptidoglycan-bd-like"/>
</dbReference>
<name>A0A9D1CWQ2_9FIRM</name>
<feature type="signal peptide" evidence="1">
    <location>
        <begin position="1"/>
        <end position="33"/>
    </location>
</feature>